<evidence type="ECO:0000256" key="2">
    <source>
        <dbReference type="ARBA" id="ARBA00022723"/>
    </source>
</evidence>
<dbReference type="InterPro" id="IPR003347">
    <property type="entry name" value="JmjC_dom"/>
</dbReference>
<dbReference type="GO" id="GO:0003712">
    <property type="term" value="F:transcription coregulator activity"/>
    <property type="evidence" value="ECO:0007669"/>
    <property type="project" value="TreeGrafter"/>
</dbReference>
<feature type="domain" description="JmjC" evidence="5">
    <location>
        <begin position="1141"/>
        <end position="1346"/>
    </location>
</feature>
<feature type="compositionally biased region" description="Basic residues" evidence="4">
    <location>
        <begin position="483"/>
        <end position="496"/>
    </location>
</feature>
<feature type="region of interest" description="Disordered" evidence="4">
    <location>
        <begin position="278"/>
        <end position="359"/>
    </location>
</feature>
<comment type="subcellular location">
    <subcellularLocation>
        <location evidence="1">Nucleus</location>
    </subcellularLocation>
</comment>
<feature type="compositionally biased region" description="Polar residues" evidence="4">
    <location>
        <begin position="430"/>
        <end position="452"/>
    </location>
</feature>
<dbReference type="Pfam" id="PF02373">
    <property type="entry name" value="JmjC"/>
    <property type="match status" value="1"/>
</dbReference>
<dbReference type="PANTHER" id="PTHR12549">
    <property type="entry name" value="JMJC DOMAIN-CONTAINING HISTONE DEMETHYLATION PROTEIN"/>
    <property type="match status" value="1"/>
</dbReference>
<feature type="region of interest" description="Disordered" evidence="4">
    <location>
        <begin position="860"/>
        <end position="884"/>
    </location>
</feature>
<protein>
    <recommendedName>
        <fullName evidence="5">JmjC domain-containing protein</fullName>
    </recommendedName>
</protein>
<evidence type="ECO:0000256" key="4">
    <source>
        <dbReference type="SAM" id="MobiDB-lite"/>
    </source>
</evidence>
<organism evidence="6">
    <name type="scientific">Timema shepardi</name>
    <name type="common">Walking stick</name>
    <dbReference type="NCBI Taxonomy" id="629360"/>
    <lineage>
        <taxon>Eukaryota</taxon>
        <taxon>Metazoa</taxon>
        <taxon>Ecdysozoa</taxon>
        <taxon>Arthropoda</taxon>
        <taxon>Hexapoda</taxon>
        <taxon>Insecta</taxon>
        <taxon>Pterygota</taxon>
        <taxon>Neoptera</taxon>
        <taxon>Polyneoptera</taxon>
        <taxon>Phasmatodea</taxon>
        <taxon>Timematodea</taxon>
        <taxon>Timematoidea</taxon>
        <taxon>Timematidae</taxon>
        <taxon>Timema</taxon>
    </lineage>
</organism>
<dbReference type="GO" id="GO:0031490">
    <property type="term" value="F:chromatin DNA binding"/>
    <property type="evidence" value="ECO:0007669"/>
    <property type="project" value="TreeGrafter"/>
</dbReference>
<feature type="compositionally biased region" description="Basic and acidic residues" evidence="4">
    <location>
        <begin position="569"/>
        <end position="584"/>
    </location>
</feature>
<feature type="region of interest" description="Disordered" evidence="4">
    <location>
        <begin position="899"/>
        <end position="957"/>
    </location>
</feature>
<name>A0A7R9G1L5_TIMSH</name>
<feature type="region of interest" description="Disordered" evidence="4">
    <location>
        <begin position="373"/>
        <end position="398"/>
    </location>
</feature>
<accession>A0A7R9G1L5</accession>
<evidence type="ECO:0000256" key="3">
    <source>
        <dbReference type="ARBA" id="ARBA00023242"/>
    </source>
</evidence>
<dbReference type="EMBL" id="OC002807">
    <property type="protein sequence ID" value="CAD7262415.1"/>
    <property type="molecule type" value="Genomic_DNA"/>
</dbReference>
<keyword evidence="2" id="KW-0479">Metal-binding</keyword>
<feature type="compositionally biased region" description="Gly residues" evidence="4">
    <location>
        <begin position="547"/>
        <end position="556"/>
    </location>
</feature>
<evidence type="ECO:0000313" key="6">
    <source>
        <dbReference type="EMBL" id="CAD7262415.1"/>
    </source>
</evidence>
<evidence type="ECO:0000256" key="1">
    <source>
        <dbReference type="ARBA" id="ARBA00004123"/>
    </source>
</evidence>
<dbReference type="GO" id="GO:0006357">
    <property type="term" value="P:regulation of transcription by RNA polymerase II"/>
    <property type="evidence" value="ECO:0007669"/>
    <property type="project" value="TreeGrafter"/>
</dbReference>
<feature type="compositionally biased region" description="Acidic residues" evidence="4">
    <location>
        <begin position="865"/>
        <end position="874"/>
    </location>
</feature>
<dbReference type="InterPro" id="IPR045109">
    <property type="entry name" value="LSDs-like"/>
</dbReference>
<reference evidence="6" key="1">
    <citation type="submission" date="2020-11" db="EMBL/GenBank/DDBJ databases">
        <authorList>
            <person name="Tran Van P."/>
        </authorList>
    </citation>
    <scope>NUCLEOTIDE SEQUENCE</scope>
</reference>
<proteinExistence type="predicted"/>
<feature type="region of interest" description="Disordered" evidence="4">
    <location>
        <begin position="428"/>
        <end position="604"/>
    </location>
</feature>
<sequence>MRKLQKKTDESKQKLVAWFILTSFGGHMSWGVTREGDHVLDDREVVAQTLAGCTEFSHLAFTRMRQQGRVNSSAMCWSVNPGGPQQRSPNTSSTPSTTEEERKRAEQQHSRLLAADRIRDRAYYTQGQAHNRLLAADRIRDRAYYTQGQAMSHHAPPLPPVTLQQAPGGPPPPAHSSRAYEAQTRLFPPLVRSTASPPSHSVTLFHTMDQMQPLDLGVSATGREDNKRKIVLAPAMDASKKRRLEQASTPQLARVSEPSPLVLSAATTITTVVNTAVAPPDVCASPGDGSVRPSSTGSAMPIPAPAATPPQRTSPAPMSACSSPGLSATPPGKAPPPSSLDSDKSNSPGPPPAQRPTNYPVHKLKKAWLQRHSGEDGLEDTTGVTGGGSCETLPLTLPNTTTTTATSNIASLMQNVGSMAVSSICKARTGASNKGSNRKAPSSTKDTPTATFNGHGGSDLPGGKQPRGDASSSSDTEREAKMPPKRKANKVKRKKGGTATALRKAAAEELKRKKLAVAASQNDSSDSDKDSVTDKDSDSGGSAKKANGGGGSTGGGKEPRKRGRRPKSSKGDRGEEPSQKKGRAEPPALPAQVRDPFSKPPVSQLKKTGETFLQDGPCFEVAPKLAKCRECRWTHSQRSKNMPNIFCRFYAFRRLRYTKNGQLAIAGFSDPHRDAAEEDLKLWLPQTDCPPPDLDVDMTKFLLMQVGDHFCDLLEQEKEAVSIHLADDKTIAWKRVVQGVREMCDVCETTLFNFHWACGKCGFVVCIDCYKGRKQGSTKQWGDSGKDRDQFSWLLCTNRQSHEQEKLMLTQIIAGDSLLQLGLKTHEVRTALGIPQYCGCPELLKNLGKSEPVNGLVKMEVKEEKDDEKEEEDNGGATVKTEDKKTPLGWLADVALSSKDEKKCEESGSSSDTEEDKEGTFSTLRELLIRPSHKPNGSRAASPATNLPPLPKTKKSRMDTLDEVISSVIESSVPHNDTSSTSADVKPVLELKHFVRRYKVIPKGRDPMPIRIMTMTESKILYPDVPHSWLCDGKLLRLHDPDHEGNYHVFQDQWMRGQPVLVSDVTKHLDNDLWHPDSFARDFGDERNDLVNCMTGNLVPNQPMRRFWEGFEYFSRRLKDERGNPMFNDLMRVLPLSEYTHRTGRLNLASRLPDCFVRPDLGPKMYNAYGSALYPSKGTTNLHLDISDAVNVMMYVGIPKDGNHEEHIKEAYRAIDEANCDILTRRRVREKNELPGALWHIYTARDADKIRDLLNKVAIERGARLEPHHDPIHDQSWYLDGHLRERLYTEYGVEGYTIVQCLGDSVFIPAGAPHQVRNLHNCIKVAEDFVSPENVSHCFHMTQEFRELSDTHSNHEDKLQIKNIIYHAIKDSLSVLNLEVAKTGSEEKNNPGDSSDDGSKAPIKGLLAIHVIKSRNTRDRFPQICRLD</sequence>
<feature type="region of interest" description="Disordered" evidence="4">
    <location>
        <begin position="149"/>
        <end position="178"/>
    </location>
</feature>
<dbReference type="GO" id="GO:0046872">
    <property type="term" value="F:metal ion binding"/>
    <property type="evidence" value="ECO:0007669"/>
    <property type="project" value="UniProtKB-KW"/>
</dbReference>
<evidence type="ECO:0000259" key="5">
    <source>
        <dbReference type="PROSITE" id="PS51184"/>
    </source>
</evidence>
<feature type="compositionally biased region" description="Low complexity" evidence="4">
    <location>
        <begin position="88"/>
        <end position="97"/>
    </location>
</feature>
<dbReference type="GO" id="GO:0032454">
    <property type="term" value="F:histone H3K9 demethylase activity"/>
    <property type="evidence" value="ECO:0007669"/>
    <property type="project" value="InterPro"/>
</dbReference>
<dbReference type="GO" id="GO:0000118">
    <property type="term" value="C:histone deacetylase complex"/>
    <property type="evidence" value="ECO:0007669"/>
    <property type="project" value="TreeGrafter"/>
</dbReference>
<feature type="compositionally biased region" description="Basic and acidic residues" evidence="4">
    <location>
        <begin position="99"/>
        <end position="114"/>
    </location>
</feature>
<feature type="compositionally biased region" description="Basic and acidic residues" evidence="4">
    <location>
        <begin position="526"/>
        <end position="538"/>
    </location>
</feature>
<keyword evidence="3" id="KW-0539">Nucleus</keyword>
<dbReference type="PANTHER" id="PTHR12549:SF38">
    <property type="entry name" value="JMJC DOMAIN-CONTAINING HISTONE DEMETHYLASE 2, ISOFORM A"/>
    <property type="match status" value="1"/>
</dbReference>
<feature type="region of interest" description="Disordered" evidence="4">
    <location>
        <begin position="75"/>
        <end position="114"/>
    </location>
</feature>
<feature type="compositionally biased region" description="Basic residues" evidence="4">
    <location>
        <begin position="559"/>
        <end position="568"/>
    </location>
</feature>
<dbReference type="SUPFAM" id="SSF51197">
    <property type="entry name" value="Clavaminate synthase-like"/>
    <property type="match status" value="1"/>
</dbReference>
<gene>
    <name evidence="6" type="ORF">TSIB3V08_LOCUS6521</name>
</gene>
<dbReference type="Gene3D" id="2.60.120.650">
    <property type="entry name" value="Cupin"/>
    <property type="match status" value="1"/>
</dbReference>
<dbReference type="SMART" id="SM00558">
    <property type="entry name" value="JmjC"/>
    <property type="match status" value="1"/>
</dbReference>
<dbReference type="PROSITE" id="PS51184">
    <property type="entry name" value="JMJC"/>
    <property type="match status" value="1"/>
</dbReference>
<dbReference type="GO" id="GO:0000785">
    <property type="term" value="C:chromatin"/>
    <property type="evidence" value="ECO:0007669"/>
    <property type="project" value="TreeGrafter"/>
</dbReference>